<dbReference type="Proteomes" id="UP000274327">
    <property type="component" value="Unassembled WGS sequence"/>
</dbReference>
<proteinExistence type="predicted"/>
<evidence type="ECO:0000313" key="3">
    <source>
        <dbReference type="Proteomes" id="UP000274327"/>
    </source>
</evidence>
<sequence>GHVEVFQMASVRTSIIGRPRRLSRHRRAHPVTRTYTLRCEEPLKWNDVEAARKAASQISDPPHRSRCTSEGNSP</sequence>
<feature type="region of interest" description="Disordered" evidence="1">
    <location>
        <begin position="51"/>
        <end position="74"/>
    </location>
</feature>
<evidence type="ECO:0000256" key="1">
    <source>
        <dbReference type="SAM" id="MobiDB-lite"/>
    </source>
</evidence>
<feature type="non-terminal residue" evidence="2">
    <location>
        <position position="1"/>
    </location>
</feature>
<protein>
    <submittedName>
        <fullName evidence="2">Uncharacterized protein</fullName>
    </submittedName>
</protein>
<comment type="caution">
    <text evidence="2">The sequence shown here is derived from an EMBL/GenBank/DDBJ whole genome shotgun (WGS) entry which is preliminary data.</text>
</comment>
<reference evidence="2 3" key="1">
    <citation type="submission" date="2018-07" db="EMBL/GenBank/DDBJ databases">
        <title>Brachybacteriurn paraconglorneratum KCTC 9916.</title>
        <authorList>
            <person name="Li Y."/>
        </authorList>
    </citation>
    <scope>NUCLEOTIDE SEQUENCE [LARGE SCALE GENOMIC DNA]</scope>
    <source>
        <strain evidence="2 3">KCTC 9916</strain>
    </source>
</reference>
<keyword evidence="3" id="KW-1185">Reference proteome</keyword>
<dbReference type="EMBL" id="QOCI01000015">
    <property type="protein sequence ID" value="RRR17214.1"/>
    <property type="molecule type" value="Genomic_DNA"/>
</dbReference>
<organism evidence="2 3">
    <name type="scientific">Brachybacterium paraconglomeratum</name>
    <dbReference type="NCBI Taxonomy" id="173362"/>
    <lineage>
        <taxon>Bacteria</taxon>
        <taxon>Bacillati</taxon>
        <taxon>Actinomycetota</taxon>
        <taxon>Actinomycetes</taxon>
        <taxon>Micrococcales</taxon>
        <taxon>Dermabacteraceae</taxon>
        <taxon>Brachybacterium</taxon>
    </lineage>
</organism>
<evidence type="ECO:0000313" key="2">
    <source>
        <dbReference type="EMBL" id="RRR17214.1"/>
    </source>
</evidence>
<dbReference type="AlphaFoldDB" id="A0A3R8SBR6"/>
<gene>
    <name evidence="2" type="ORF">DS079_15220</name>
</gene>
<accession>A0A3R8SBR6</accession>
<name>A0A3R8SBR6_9MICO</name>